<evidence type="ECO:0000256" key="1">
    <source>
        <dbReference type="SAM" id="SignalP"/>
    </source>
</evidence>
<keyword evidence="3" id="KW-1185">Reference proteome</keyword>
<organism evidence="2 3">
    <name type="scientific">candidate division TM6 bacterium JCVI TM6SC1</name>
    <dbReference type="NCBI Taxonomy" id="1306947"/>
    <lineage>
        <taxon>Bacteria</taxon>
        <taxon>Candidatus Babelota</taxon>
        <taxon>Vermiphilus</taxon>
    </lineage>
</organism>
<proteinExistence type="predicted"/>
<name>A0A0D2GP75_9BACT</name>
<feature type="chain" id="PRO_5002254058" evidence="1">
    <location>
        <begin position="26"/>
        <end position="417"/>
    </location>
</feature>
<reference evidence="2 3" key="1">
    <citation type="journal article" date="2013" name="Proc. Natl. Acad. Sci. U.S.A.">
        <title>Candidate phylum TM6 genome recovered from a hospital sink biofilm provides genomic insights into this uncultivated phylum.</title>
        <authorList>
            <person name="McLean J.S."/>
            <person name="Lombardo M.J."/>
            <person name="Badger J.H."/>
            <person name="Edlund A."/>
            <person name="Novotny M."/>
            <person name="Yee-Greenbaum J."/>
            <person name="Vyahhi N."/>
            <person name="Hall A.P."/>
            <person name="Yang Y."/>
            <person name="Dupont C.L."/>
            <person name="Ziegler M.G."/>
            <person name="Chitsaz H."/>
            <person name="Allen A.E."/>
            <person name="Yooseph S."/>
            <person name="Tesler G."/>
            <person name="Pevzner P.A."/>
            <person name="Friedman R.M."/>
            <person name="Nealson K.H."/>
            <person name="Venter J.C."/>
            <person name="Lasken R.S."/>
        </authorList>
    </citation>
    <scope>NUCLEOTIDE SEQUENCE [LARGE SCALE GENOMIC DNA]</scope>
    <source>
        <strain evidence="2 3">TM6SC1</strain>
    </source>
</reference>
<comment type="caution">
    <text evidence="2">The sequence shown here is derived from an EMBL/GenBank/DDBJ whole genome shotgun (WGS) entry which is preliminary data.</text>
</comment>
<keyword evidence="1" id="KW-0732">Signal</keyword>
<gene>
    <name evidence="2" type="ORF">J120_02400</name>
</gene>
<dbReference type="EMBL" id="ARQD01000002">
    <property type="protein sequence ID" value="KIX85169.1"/>
    <property type="molecule type" value="Genomic_DNA"/>
</dbReference>
<evidence type="ECO:0000313" key="3">
    <source>
        <dbReference type="Proteomes" id="UP000032214"/>
    </source>
</evidence>
<accession>A0A0D2GP75</accession>
<protein>
    <submittedName>
        <fullName evidence="2">Uncharacterized protein</fullName>
    </submittedName>
</protein>
<sequence length="417" mass="48045">MILKHLARATALCAILAIPYNPMYAAQKSVVNSASNTYFHFLTKNILPARLLENNTLRRTAYFILGTVAVITAKKIANSFTTRITDARLKTLVDEYNTWKNKSANKCAALKDLLQEWNRTVPHLKFYHYWGMPEHSTKGILVSKERFVQDVVWTIFKYAGEKSTELDEVRNLFGELLTHFDKDTINKTISAYELAPNVFKISDNRNIAIRSLVEKLQLNIDYKSYTVHLIAGGYSLQEVKYALSRAPESLKSTHLFEAALKQAVDKDNSLYLNFLHDKLKETNSELDQNIFFDVMKYQDEFRSKATILLVKKYHYDLNKQNDKGMTFLDQFVIARNRKYSYVLFDSASGLGSLTIKQTTLDYFKLLVDLRARFGNIKAVKNALPGIIEYNTKHDNLDMANDFVNVFVKRELDKHANQ</sequence>
<evidence type="ECO:0000313" key="2">
    <source>
        <dbReference type="EMBL" id="KIX85169.1"/>
    </source>
</evidence>
<dbReference type="Proteomes" id="UP000032214">
    <property type="component" value="Unassembled WGS sequence"/>
</dbReference>
<dbReference type="AlphaFoldDB" id="A0A0D2GP75"/>
<dbReference type="STRING" id="1306947.J120_02400"/>
<feature type="signal peptide" evidence="1">
    <location>
        <begin position="1"/>
        <end position="25"/>
    </location>
</feature>